<evidence type="ECO:0000256" key="5">
    <source>
        <dbReference type="ARBA" id="ARBA00023027"/>
    </source>
</evidence>
<dbReference type="SUPFAM" id="SSF50129">
    <property type="entry name" value="GroES-like"/>
    <property type="match status" value="1"/>
</dbReference>
<dbReference type="PANTHER" id="PTHR43880:SF12">
    <property type="entry name" value="ALCOHOL DEHYDROGENASE CLASS-3"/>
    <property type="match status" value="1"/>
</dbReference>
<organism evidence="8 9">
    <name type="scientific">Nocardioides humi</name>
    <dbReference type="NCBI Taxonomy" id="449461"/>
    <lineage>
        <taxon>Bacteria</taxon>
        <taxon>Bacillati</taxon>
        <taxon>Actinomycetota</taxon>
        <taxon>Actinomycetes</taxon>
        <taxon>Propionibacteriales</taxon>
        <taxon>Nocardioidaceae</taxon>
        <taxon>Nocardioides</taxon>
    </lineage>
</organism>
<dbReference type="SUPFAM" id="SSF51735">
    <property type="entry name" value="NAD(P)-binding Rossmann-fold domains"/>
    <property type="match status" value="1"/>
</dbReference>
<gene>
    <name evidence="8" type="ORF">GCM10009788_49960</name>
</gene>
<proteinExistence type="inferred from homology"/>
<dbReference type="RefSeq" id="WP_141006194.1">
    <property type="nucleotide sequence ID" value="NZ_BAAAOR010000038.1"/>
</dbReference>
<dbReference type="Pfam" id="PF00107">
    <property type="entry name" value="ADH_zinc_N"/>
    <property type="match status" value="1"/>
</dbReference>
<evidence type="ECO:0000256" key="2">
    <source>
        <dbReference type="ARBA" id="ARBA00022723"/>
    </source>
</evidence>
<keyword evidence="3 6" id="KW-0862">Zinc</keyword>
<keyword evidence="2 6" id="KW-0479">Metal-binding</keyword>
<evidence type="ECO:0000313" key="9">
    <source>
        <dbReference type="Proteomes" id="UP001500842"/>
    </source>
</evidence>
<name>A0ABN2BKV4_9ACTN</name>
<dbReference type="SMART" id="SM00829">
    <property type="entry name" value="PKS_ER"/>
    <property type="match status" value="1"/>
</dbReference>
<comment type="cofactor">
    <cofactor evidence="6">
        <name>Zn(2+)</name>
        <dbReference type="ChEBI" id="CHEBI:29105"/>
    </cofactor>
</comment>
<accession>A0ABN2BKV4</accession>
<protein>
    <submittedName>
        <fullName evidence="8">Zn-dependent alcohol dehydrogenase</fullName>
    </submittedName>
</protein>
<dbReference type="CDD" id="cd08279">
    <property type="entry name" value="Zn_ADH_class_III"/>
    <property type="match status" value="1"/>
</dbReference>
<sequence>MKAAVLHEFGSELSIEEVELADPAPDEVVLRTVASGVCHTDRTMQNGANPLPLPLVLGHEVSGIVEAVGRNVTYVRPGDPVATCASSFCGHCRWCQVGQLHHCENKGRARPAGQPPRLSQGDTPVEPFVGLGGFAEQLLVHERTLVRLPEEMPLDKAALLGCAGITGLGAVRHAARVQAGQTVAVIGCGGVGLNAVQGARLVGASRIIAVDRIPEKLEMARRMGATETVNAAEDDPVAAVRELTGGVGVDHALEVVGLEATIEQAFAMLDTMGTCTMVGVPRPEMKVSIPAVELLLEKRLQGTKLGSTRFRLDIPLYCRMYLDGRLDLDTLLSETVAMSEVNRALEQLDNPVGARTLLTF</sequence>
<evidence type="ECO:0000256" key="3">
    <source>
        <dbReference type="ARBA" id="ARBA00022833"/>
    </source>
</evidence>
<dbReference type="InterPro" id="IPR036291">
    <property type="entry name" value="NAD(P)-bd_dom_sf"/>
</dbReference>
<dbReference type="Gene3D" id="3.90.180.10">
    <property type="entry name" value="Medium-chain alcohol dehydrogenases, catalytic domain"/>
    <property type="match status" value="1"/>
</dbReference>
<dbReference type="PROSITE" id="PS00059">
    <property type="entry name" value="ADH_ZINC"/>
    <property type="match status" value="1"/>
</dbReference>
<evidence type="ECO:0000256" key="1">
    <source>
        <dbReference type="ARBA" id="ARBA00008072"/>
    </source>
</evidence>
<dbReference type="InterPro" id="IPR011032">
    <property type="entry name" value="GroES-like_sf"/>
</dbReference>
<dbReference type="InterPro" id="IPR013149">
    <property type="entry name" value="ADH-like_C"/>
</dbReference>
<evidence type="ECO:0000313" key="8">
    <source>
        <dbReference type="EMBL" id="GAA1541235.1"/>
    </source>
</evidence>
<reference evidence="8 9" key="1">
    <citation type="journal article" date="2019" name="Int. J. Syst. Evol. Microbiol.">
        <title>The Global Catalogue of Microorganisms (GCM) 10K type strain sequencing project: providing services to taxonomists for standard genome sequencing and annotation.</title>
        <authorList>
            <consortium name="The Broad Institute Genomics Platform"/>
            <consortium name="The Broad Institute Genome Sequencing Center for Infectious Disease"/>
            <person name="Wu L."/>
            <person name="Ma J."/>
        </authorList>
    </citation>
    <scope>NUCLEOTIDE SEQUENCE [LARGE SCALE GENOMIC DNA]</scope>
    <source>
        <strain evidence="8 9">JCM 14942</strain>
    </source>
</reference>
<keyword evidence="9" id="KW-1185">Reference proteome</keyword>
<dbReference type="InterPro" id="IPR020843">
    <property type="entry name" value="ER"/>
</dbReference>
<evidence type="ECO:0000256" key="4">
    <source>
        <dbReference type="ARBA" id="ARBA00023002"/>
    </source>
</evidence>
<dbReference type="Gene3D" id="3.40.50.720">
    <property type="entry name" value="NAD(P)-binding Rossmann-like Domain"/>
    <property type="match status" value="1"/>
</dbReference>
<dbReference type="InterPro" id="IPR013154">
    <property type="entry name" value="ADH-like_N"/>
</dbReference>
<keyword evidence="5" id="KW-0520">NAD</keyword>
<keyword evidence="4" id="KW-0560">Oxidoreductase</keyword>
<feature type="domain" description="Enoyl reductase (ER)" evidence="7">
    <location>
        <begin position="10"/>
        <end position="358"/>
    </location>
</feature>
<dbReference type="PANTHER" id="PTHR43880">
    <property type="entry name" value="ALCOHOL DEHYDROGENASE"/>
    <property type="match status" value="1"/>
</dbReference>
<comment type="caution">
    <text evidence="8">The sequence shown here is derived from an EMBL/GenBank/DDBJ whole genome shotgun (WGS) entry which is preliminary data.</text>
</comment>
<dbReference type="Pfam" id="PF08240">
    <property type="entry name" value="ADH_N"/>
    <property type="match status" value="1"/>
</dbReference>
<dbReference type="InterPro" id="IPR002328">
    <property type="entry name" value="ADH_Zn_CS"/>
</dbReference>
<evidence type="ECO:0000256" key="6">
    <source>
        <dbReference type="RuleBase" id="RU361277"/>
    </source>
</evidence>
<comment type="similarity">
    <text evidence="1 6">Belongs to the zinc-containing alcohol dehydrogenase family.</text>
</comment>
<evidence type="ECO:0000259" key="7">
    <source>
        <dbReference type="SMART" id="SM00829"/>
    </source>
</evidence>
<dbReference type="Proteomes" id="UP001500842">
    <property type="component" value="Unassembled WGS sequence"/>
</dbReference>
<dbReference type="EMBL" id="BAAAOR010000038">
    <property type="protein sequence ID" value="GAA1541235.1"/>
    <property type="molecule type" value="Genomic_DNA"/>
</dbReference>